<dbReference type="InterPro" id="IPR045345">
    <property type="entry name" value="Gag_p24_C"/>
</dbReference>
<dbReference type="PANTHER" id="PTHR40389:SF3">
    <property type="entry name" value="IGE-BINDING PROTEIN"/>
    <property type="match status" value="1"/>
</dbReference>
<dbReference type="SUPFAM" id="SSF47353">
    <property type="entry name" value="Retrovirus capsid dimerization domain-like"/>
    <property type="match status" value="1"/>
</dbReference>
<dbReference type="GO" id="GO:0016032">
    <property type="term" value="P:viral process"/>
    <property type="evidence" value="ECO:0007669"/>
    <property type="project" value="InterPro"/>
</dbReference>
<keyword evidence="2 4" id="KW-0863">Zinc-finger</keyword>
<dbReference type="InterPro" id="IPR008916">
    <property type="entry name" value="Retrov_capsid_C"/>
</dbReference>
<evidence type="ECO:0000256" key="4">
    <source>
        <dbReference type="PROSITE-ProRule" id="PRU00047"/>
    </source>
</evidence>
<feature type="region of interest" description="Disordered" evidence="5">
    <location>
        <begin position="321"/>
        <end position="384"/>
    </location>
</feature>
<dbReference type="Gene3D" id="4.10.60.10">
    <property type="entry name" value="Zinc finger, CCHC-type"/>
    <property type="match status" value="1"/>
</dbReference>
<evidence type="ECO:0000256" key="1">
    <source>
        <dbReference type="ARBA" id="ARBA00022723"/>
    </source>
</evidence>
<keyword evidence="1" id="KW-0479">Metal-binding</keyword>
<dbReference type="InParanoid" id="A0A6P5KDG4"/>
<reference evidence="8" key="1">
    <citation type="submission" date="2025-08" db="UniProtKB">
        <authorList>
            <consortium name="RefSeq"/>
        </authorList>
    </citation>
    <scope>IDENTIFICATION</scope>
    <source>
        <tissue evidence="8">Spleen</tissue>
    </source>
</reference>
<dbReference type="GO" id="GO:0008270">
    <property type="term" value="F:zinc ion binding"/>
    <property type="evidence" value="ECO:0007669"/>
    <property type="project" value="UniProtKB-KW"/>
</dbReference>
<dbReference type="Pfam" id="PF19317">
    <property type="entry name" value="Gag_p24_C"/>
    <property type="match status" value="1"/>
</dbReference>
<dbReference type="GeneID" id="110209407"/>
<evidence type="ECO:0000256" key="5">
    <source>
        <dbReference type="SAM" id="MobiDB-lite"/>
    </source>
</evidence>
<dbReference type="PANTHER" id="PTHR40389">
    <property type="entry name" value="ENDOGENOUS RETROVIRUS GROUP K MEMBER 24 GAG POLYPROTEIN-RELATED"/>
    <property type="match status" value="1"/>
</dbReference>
<keyword evidence="3" id="KW-0862">Zinc</keyword>
<evidence type="ECO:0000256" key="2">
    <source>
        <dbReference type="ARBA" id="ARBA00022771"/>
    </source>
</evidence>
<organism evidence="7 8">
    <name type="scientific">Phascolarctos cinereus</name>
    <name type="common">Koala</name>
    <dbReference type="NCBI Taxonomy" id="38626"/>
    <lineage>
        <taxon>Eukaryota</taxon>
        <taxon>Metazoa</taxon>
        <taxon>Chordata</taxon>
        <taxon>Craniata</taxon>
        <taxon>Vertebrata</taxon>
        <taxon>Euteleostomi</taxon>
        <taxon>Mammalia</taxon>
        <taxon>Metatheria</taxon>
        <taxon>Diprotodontia</taxon>
        <taxon>Phascolarctidae</taxon>
        <taxon>Phascolarctos</taxon>
    </lineage>
</organism>
<evidence type="ECO:0000313" key="8">
    <source>
        <dbReference type="RefSeq" id="XP_020843560.1"/>
    </source>
</evidence>
<protein>
    <submittedName>
        <fullName evidence="8">Endogenous retrovirus group K member 7 Gag polyprotein-like</fullName>
    </submittedName>
</protein>
<keyword evidence="7" id="KW-1185">Reference proteome</keyword>
<dbReference type="Gene3D" id="1.10.375.10">
    <property type="entry name" value="Human Immunodeficiency Virus Type 1 Capsid Protein"/>
    <property type="match status" value="1"/>
</dbReference>
<dbReference type="GO" id="GO:0003676">
    <property type="term" value="F:nucleic acid binding"/>
    <property type="evidence" value="ECO:0007669"/>
    <property type="project" value="InterPro"/>
</dbReference>
<dbReference type="SUPFAM" id="SSF57756">
    <property type="entry name" value="Retrovirus zinc finger-like domains"/>
    <property type="match status" value="2"/>
</dbReference>
<dbReference type="Pfam" id="PF00607">
    <property type="entry name" value="Gag_p24"/>
    <property type="match status" value="1"/>
</dbReference>
<dbReference type="SUPFAM" id="SSF47943">
    <property type="entry name" value="Retrovirus capsid protein, N-terminal core domain"/>
    <property type="match status" value="1"/>
</dbReference>
<dbReference type="Proteomes" id="UP000515140">
    <property type="component" value="Unplaced"/>
</dbReference>
<name>A0A6P5KDG4_PHACI</name>
<evidence type="ECO:0000313" key="7">
    <source>
        <dbReference type="Proteomes" id="UP000515140"/>
    </source>
</evidence>
<dbReference type="Gene3D" id="1.10.1200.30">
    <property type="match status" value="1"/>
</dbReference>
<dbReference type="Pfam" id="PF00098">
    <property type="entry name" value="zf-CCHC"/>
    <property type="match status" value="1"/>
</dbReference>
<dbReference type="InterPro" id="IPR050195">
    <property type="entry name" value="Primate_lentivir_Gag_pol-like"/>
</dbReference>
<feature type="compositionally biased region" description="Low complexity" evidence="5">
    <location>
        <begin position="355"/>
        <end position="366"/>
    </location>
</feature>
<sequence>MKKVRKKGKRTRERGRDRIVEKEEEEWAIGKKEGQRLEYRRLQFKGIKDLNAAVKSYGPNAPFTLSALESMSRGGYLLPAEWLRVVQAVLSRGQFLTWKADFFDRCQSMATANQKSPGSPALKWTYEKLSGQGKYAEEAKQRCLPIGLLAQTANAAFAAWRALPTSGSPLAPLNKIVQGTQEDFSEYVSRLLEATERTLGQEASNDQLVRRLAYENANNACRSALRGKWRDKTLEEMIRMCRDVDPFTTKMSQAVHLAIGAALQTGDSQKACFRCGQPGHFARQCPSAPDTPSAPISNKASQPSTLCPRCRKGKHWANTCRSTTDVHGHPLQGNGRRGQPRAPQSTPFVRASGISQSTPHSTSHSSEPLQEAQGWTCVPPPPQY</sequence>
<dbReference type="InterPro" id="IPR001878">
    <property type="entry name" value="Znf_CCHC"/>
</dbReference>
<evidence type="ECO:0000259" key="6">
    <source>
        <dbReference type="PROSITE" id="PS50158"/>
    </source>
</evidence>
<dbReference type="KEGG" id="pcw:110209407"/>
<gene>
    <name evidence="8" type="primary">LOC110209407</name>
</gene>
<feature type="compositionally biased region" description="Polar residues" evidence="5">
    <location>
        <begin position="294"/>
        <end position="304"/>
    </location>
</feature>
<dbReference type="Pfam" id="PF14787">
    <property type="entry name" value="zf-CCHC_5"/>
    <property type="match status" value="1"/>
</dbReference>
<feature type="region of interest" description="Disordered" evidence="5">
    <location>
        <begin position="283"/>
        <end position="304"/>
    </location>
</feature>
<dbReference type="SMART" id="SM00343">
    <property type="entry name" value="ZnF_C2HC"/>
    <property type="match status" value="2"/>
</dbReference>
<dbReference type="InterPro" id="IPR008919">
    <property type="entry name" value="Retrov_capsid_N"/>
</dbReference>
<feature type="domain" description="CCHC-type" evidence="6">
    <location>
        <begin position="272"/>
        <end position="287"/>
    </location>
</feature>
<accession>A0A6P5KDG4</accession>
<evidence type="ECO:0000256" key="3">
    <source>
        <dbReference type="ARBA" id="ARBA00022833"/>
    </source>
</evidence>
<dbReference type="RefSeq" id="XP_020843560.1">
    <property type="nucleotide sequence ID" value="XM_020987901.1"/>
</dbReference>
<dbReference type="AlphaFoldDB" id="A0A6P5KDG4"/>
<dbReference type="InterPro" id="IPR036875">
    <property type="entry name" value="Znf_CCHC_sf"/>
</dbReference>
<dbReference type="PROSITE" id="PS50158">
    <property type="entry name" value="ZF_CCHC"/>
    <property type="match status" value="1"/>
</dbReference>
<proteinExistence type="predicted"/>